<dbReference type="CDD" id="cd15497">
    <property type="entry name" value="PHD1_Snt2p_like"/>
    <property type="match status" value="1"/>
</dbReference>
<feature type="domain" description="PHD-type" evidence="6">
    <location>
        <begin position="976"/>
        <end position="1026"/>
    </location>
</feature>
<evidence type="ECO:0000259" key="8">
    <source>
        <dbReference type="PROSITE" id="PS51805"/>
    </source>
</evidence>
<dbReference type="PANTHER" id="PTHR47672">
    <property type="entry name" value="E3 UBIQUITIN-PROTEIN LIGASE SNT2"/>
    <property type="match status" value="1"/>
</dbReference>
<evidence type="ECO:0000313" key="9">
    <source>
        <dbReference type="EMBL" id="KAK5095210.1"/>
    </source>
</evidence>
<dbReference type="InterPro" id="IPR009057">
    <property type="entry name" value="Homeodomain-like_sf"/>
</dbReference>
<feature type="compositionally biased region" description="Low complexity" evidence="5">
    <location>
        <begin position="1683"/>
        <end position="1695"/>
    </location>
</feature>
<dbReference type="CDD" id="cd15489">
    <property type="entry name" value="PHD_SF"/>
    <property type="match status" value="1"/>
</dbReference>
<organism evidence="9 10">
    <name type="scientific">Lithohypha guttulata</name>
    <dbReference type="NCBI Taxonomy" id="1690604"/>
    <lineage>
        <taxon>Eukaryota</taxon>
        <taxon>Fungi</taxon>
        <taxon>Dikarya</taxon>
        <taxon>Ascomycota</taxon>
        <taxon>Pezizomycotina</taxon>
        <taxon>Eurotiomycetes</taxon>
        <taxon>Chaetothyriomycetidae</taxon>
        <taxon>Chaetothyriales</taxon>
        <taxon>Trichomeriaceae</taxon>
        <taxon>Lithohypha</taxon>
    </lineage>
</organism>
<feature type="compositionally biased region" description="Low complexity" evidence="5">
    <location>
        <begin position="1453"/>
        <end position="1477"/>
    </location>
</feature>
<feature type="compositionally biased region" description="Pro residues" evidence="5">
    <location>
        <begin position="1502"/>
        <end position="1518"/>
    </location>
</feature>
<dbReference type="InterPro" id="IPR001965">
    <property type="entry name" value="Znf_PHD"/>
</dbReference>
<dbReference type="PROSITE" id="PS50016">
    <property type="entry name" value="ZF_PHD_2"/>
    <property type="match status" value="2"/>
</dbReference>
<feature type="region of interest" description="Disordered" evidence="5">
    <location>
        <begin position="1550"/>
        <end position="1701"/>
    </location>
</feature>
<dbReference type="PROSITE" id="PS51805">
    <property type="entry name" value="EPHD"/>
    <property type="match status" value="1"/>
</dbReference>
<dbReference type="Gene3D" id="2.30.30.490">
    <property type="match status" value="1"/>
</dbReference>
<sequence length="1701" mass="187725">MSSTSAAGAASESATYLGDIGRASTSNAPSPTAVSNDLTPAPETATAQPAPQSQPMTATASTASDQLNVLSHDAADASGSYGTRSRNRPGRARPNYADDKEIDLEIEASGKYSKAQKKSAAAPVQQMDVAGLRDGFPAVNGVGVAPDPETAAPLVNGSHSVVPASNASSKKRKQPGSGTVVQAPSPPPTNSNPNPNPNPISPRASRAQLIETNMLSFSKSRKRLNNRQQLVADDGTTIQVNDHMYFLCEPPGEPYYFGRIMEFLHIDNDSSAAVEAVRVNWFYRPKDIQRRVQDTRVVFASMHSDTCPLAQMRGKCNIQHLANIPDLDEFRKQRDAFWFDKLFDRYMHRYYEVIPTSKVVNVPRRVKKVLDERWKFVLVEVGRGRDLTSASKVCKRCSDFAANHESVDCAVCKNTYHMSCVRPPLLKKPARGFAWACAACSRAQELKMEARHTPMSENELSRLAEAESFDDEDDEAPAHGQATPDNSTGADEHSSPTATQLAQANLWLWRYLGIHSKPEDALDYDDRIYPRASSRLGPRHQANVTVWHGRPLEYIKPAEAKKRYKPLVSTKKDHKAAALLENDRRPKRPKWVFDEPPGYVARGQDEPVELKGKREYTAQLTFKMPDPSKFSERGLDDDDRPENYGELVDTFLLRCDEEIAPLYGLSKGNVDVRTKALEKLQENNYDVQKAIEAMRKISAKVDLKLPELSKEEVKRFEEGVALYGSELHAVARYISPTIKESRVVRFYYMWKKTPRGREIWGNYENRKSKKDSKRVEKDANGAKLPDDVGDAADDSAFDNEKAAKVRRGFRCKFCSTTSSRFWRRAPATAPGTLVPRELGSKNAKDKSSWLISALCGKCAYLWRRYAVEYEPIEEIAKKIAIAGGRASKRKIDEELMRIVLEAQNFAGDVIPKSTAQIASSAGIDVPLAMVESDEPAKKKVKSDIPIPEIVVEKKRVLPEKPLELEPLKPEMPRVKEHPCAVCHIINHPDHKMLKCRDCRLHVHAPCYGVTMPTGTGPWYCDMCKNDHNTQVSTNYECVLCPVRRTPQELMEPPKVSHKKKTDREREKERAEREMVQEAGRRWREDQLAAGRPVDPREPLKRTAWNNWMHVNCAVWTKEIRFGDADHLDTAEGLGFIPRERFETPCKFCNETGYPIATCQFPSCNNNFHVGCAHQRKLTLGFDITPVKLSRRDSVPIMKLDQESGLAVPGIWCVHHAVPTIVHNMLEQIPSGFTALQEFVRTYKQVDSTITGTVRRAAQFQANVQPATNALQPPYRRTSAMNGHVQQPMQIDVITGRNAQSPSPMSPRVNGEEHGHSSPSTGPEARVKSERKCCTCAIEFSPKWWLINSGSTPKASSPELHHTTAGHSAPEHGSTRASSSAQPPSPELHHQSVPSAAAPIAALAPPTTVKPEPIDLDTMDVPAETLYQCHKCHISKKTPPSSPSQVRRVRHLAEAVQEPPAQATATPPVQQHLPQPHQEGPPHAHPGIHSAGPPPHHYQNGRPPYPGPPPVINGAPPGPHPAVLYGAPPPYHRPGEFGYPYPPPPVHYALVGGLPPPSSRANGIPQHSPPPGPYAHQLAGPPGSPHIASASGPGSYQHRQGESPIVQYGAPRGYGLAHVPQRPPSVTGMSQPPGATEQPSRRPSEGNVNTPRMGMSRPSAVSESPRLAHHDTPMMDAVRDRRSSTAGPGAASASPSLKNLLS</sequence>
<keyword evidence="10" id="KW-1185">Reference proteome</keyword>
<dbReference type="SUPFAM" id="SSF57903">
    <property type="entry name" value="FYVE/PHD zinc finger"/>
    <property type="match status" value="2"/>
</dbReference>
<feature type="region of interest" description="Disordered" evidence="5">
    <location>
        <begin position="1296"/>
        <end position="1326"/>
    </location>
</feature>
<evidence type="ECO:0000256" key="5">
    <source>
        <dbReference type="SAM" id="MobiDB-lite"/>
    </source>
</evidence>
<feature type="domain" description="PHD-type" evidence="6">
    <location>
        <begin position="391"/>
        <end position="443"/>
    </location>
</feature>
<dbReference type="SMART" id="SM00439">
    <property type="entry name" value="BAH"/>
    <property type="match status" value="1"/>
</dbReference>
<dbReference type="InterPro" id="IPR029617">
    <property type="entry name" value="Snt2"/>
</dbReference>
<keyword evidence="3" id="KW-0862">Zinc</keyword>
<evidence type="ECO:0000256" key="3">
    <source>
        <dbReference type="ARBA" id="ARBA00022833"/>
    </source>
</evidence>
<dbReference type="InterPro" id="IPR034732">
    <property type="entry name" value="EPHD"/>
</dbReference>
<proteinExistence type="predicted"/>
<evidence type="ECO:0000256" key="1">
    <source>
        <dbReference type="ARBA" id="ARBA00022723"/>
    </source>
</evidence>
<evidence type="ECO:0000259" key="6">
    <source>
        <dbReference type="PROSITE" id="PS50016"/>
    </source>
</evidence>
<dbReference type="InterPro" id="IPR011011">
    <property type="entry name" value="Znf_FYVE_PHD"/>
</dbReference>
<feature type="domain" description="BAH" evidence="7">
    <location>
        <begin position="236"/>
        <end position="354"/>
    </location>
</feature>
<dbReference type="Pfam" id="PF13832">
    <property type="entry name" value="zf-HC5HC2H_2"/>
    <property type="match status" value="1"/>
</dbReference>
<evidence type="ECO:0000313" key="10">
    <source>
        <dbReference type="Proteomes" id="UP001345013"/>
    </source>
</evidence>
<dbReference type="InterPro" id="IPR013083">
    <property type="entry name" value="Znf_RING/FYVE/PHD"/>
</dbReference>
<dbReference type="SUPFAM" id="SSF46689">
    <property type="entry name" value="Homeodomain-like"/>
    <property type="match status" value="1"/>
</dbReference>
<reference evidence="9 10" key="1">
    <citation type="submission" date="2023-08" db="EMBL/GenBank/DDBJ databases">
        <title>Black Yeasts Isolated from many extreme environments.</title>
        <authorList>
            <person name="Coleine C."/>
            <person name="Stajich J.E."/>
            <person name="Selbmann L."/>
        </authorList>
    </citation>
    <scope>NUCLEOTIDE SEQUENCE [LARGE SCALE GENOMIC DNA]</scope>
    <source>
        <strain evidence="9 10">CCFEE 5885</strain>
    </source>
</reference>
<dbReference type="CDD" id="cd15571">
    <property type="entry name" value="ePHD"/>
    <property type="match status" value="1"/>
</dbReference>
<feature type="region of interest" description="Disordered" evidence="5">
    <location>
        <begin position="1350"/>
        <end position="1393"/>
    </location>
</feature>
<dbReference type="EMBL" id="JAVRRG010000029">
    <property type="protein sequence ID" value="KAK5095210.1"/>
    <property type="molecule type" value="Genomic_DNA"/>
</dbReference>
<feature type="compositionally biased region" description="Basic and acidic residues" evidence="5">
    <location>
        <begin position="1665"/>
        <end position="1682"/>
    </location>
</feature>
<feature type="compositionally biased region" description="Polar residues" evidence="5">
    <location>
        <begin position="483"/>
        <end position="497"/>
    </location>
</feature>
<dbReference type="Gene3D" id="3.30.40.10">
    <property type="entry name" value="Zinc/RING finger domain, C3HC4 (zinc finger)"/>
    <property type="match status" value="3"/>
</dbReference>
<comment type="caution">
    <text evidence="9">The sequence shown here is derived from an EMBL/GenBank/DDBJ whole genome shotgun (WGS) entry which is preliminary data.</text>
</comment>
<feature type="compositionally biased region" description="Pro residues" evidence="5">
    <location>
        <begin position="184"/>
        <end position="200"/>
    </location>
</feature>
<dbReference type="Pfam" id="PF00628">
    <property type="entry name" value="PHD"/>
    <property type="match status" value="1"/>
</dbReference>
<dbReference type="PROSITE" id="PS51038">
    <property type="entry name" value="BAH"/>
    <property type="match status" value="1"/>
</dbReference>
<dbReference type="InterPro" id="IPR043151">
    <property type="entry name" value="BAH_sf"/>
</dbReference>
<feature type="compositionally biased region" description="Polar residues" evidence="5">
    <location>
        <begin position="157"/>
        <end position="168"/>
    </location>
</feature>
<dbReference type="Pfam" id="PF13831">
    <property type="entry name" value="PHD_2"/>
    <property type="match status" value="1"/>
</dbReference>
<keyword evidence="2 4" id="KW-0863">Zinc-finger</keyword>
<feature type="region of interest" description="Disordered" evidence="5">
    <location>
        <begin position="1433"/>
        <end position="1518"/>
    </location>
</feature>
<evidence type="ECO:0000256" key="4">
    <source>
        <dbReference type="PROSITE-ProRule" id="PRU00146"/>
    </source>
</evidence>
<feature type="region of interest" description="Disordered" evidence="5">
    <location>
        <begin position="1049"/>
        <end position="1079"/>
    </location>
</feature>
<feature type="domain" description="PHD-type" evidence="8">
    <location>
        <begin position="1074"/>
        <end position="1204"/>
    </location>
</feature>
<feature type="compositionally biased region" description="Low complexity" evidence="5">
    <location>
        <begin position="39"/>
        <end position="60"/>
    </location>
</feature>
<dbReference type="InterPro" id="IPR001025">
    <property type="entry name" value="BAH_dom"/>
</dbReference>
<evidence type="ECO:0000256" key="2">
    <source>
        <dbReference type="ARBA" id="ARBA00022771"/>
    </source>
</evidence>
<protein>
    <submittedName>
        <fullName evidence="9">PHD type zinc finger protein with BAH domain-containing protein</fullName>
    </submittedName>
</protein>
<keyword evidence="1" id="KW-0479">Metal-binding</keyword>
<dbReference type="SMART" id="SM00249">
    <property type="entry name" value="PHD"/>
    <property type="match status" value="3"/>
</dbReference>
<dbReference type="PANTHER" id="PTHR47672:SF1">
    <property type="entry name" value="E3 UBIQUITIN-PROTEIN LIGASE SNT2"/>
    <property type="match status" value="1"/>
</dbReference>
<dbReference type="Proteomes" id="UP001345013">
    <property type="component" value="Unassembled WGS sequence"/>
</dbReference>
<dbReference type="InterPro" id="IPR019787">
    <property type="entry name" value="Znf_PHD-finger"/>
</dbReference>
<accession>A0ABR0KFM9</accession>
<name>A0ABR0KFM9_9EURO</name>
<feature type="compositionally biased region" description="Polar residues" evidence="5">
    <location>
        <begin position="23"/>
        <end position="38"/>
    </location>
</feature>
<feature type="region of interest" description="Disordered" evidence="5">
    <location>
        <begin position="20"/>
        <end position="102"/>
    </location>
</feature>
<evidence type="ECO:0000259" key="7">
    <source>
        <dbReference type="PROSITE" id="PS51038"/>
    </source>
</evidence>
<dbReference type="Pfam" id="PF01426">
    <property type="entry name" value="BAH"/>
    <property type="match status" value="1"/>
</dbReference>
<feature type="region of interest" description="Disordered" evidence="5">
    <location>
        <begin position="150"/>
        <end position="203"/>
    </location>
</feature>
<dbReference type="Gene3D" id="1.10.10.60">
    <property type="entry name" value="Homeodomain-like"/>
    <property type="match status" value="1"/>
</dbReference>
<feature type="compositionally biased region" description="Basic and acidic residues" evidence="5">
    <location>
        <begin position="1061"/>
        <end position="1079"/>
    </location>
</feature>
<gene>
    <name evidence="9" type="primary">SNT2</name>
    <name evidence="9" type="ORF">LTR24_003177</name>
</gene>
<feature type="region of interest" description="Disordered" evidence="5">
    <location>
        <begin position="466"/>
        <end position="497"/>
    </location>
</feature>